<comment type="caution">
    <text evidence="1">The sequence shown here is derived from an EMBL/GenBank/DDBJ whole genome shotgun (WGS) entry which is preliminary data.</text>
</comment>
<reference evidence="1" key="1">
    <citation type="submission" date="2023-03" db="EMBL/GenBank/DDBJ databases">
        <title>Massive genome expansion in bonnet fungi (Mycena s.s.) driven by repeated elements and novel gene families across ecological guilds.</title>
        <authorList>
            <consortium name="Lawrence Berkeley National Laboratory"/>
            <person name="Harder C.B."/>
            <person name="Miyauchi S."/>
            <person name="Viragh M."/>
            <person name="Kuo A."/>
            <person name="Thoen E."/>
            <person name="Andreopoulos B."/>
            <person name="Lu D."/>
            <person name="Skrede I."/>
            <person name="Drula E."/>
            <person name="Henrissat B."/>
            <person name="Morin E."/>
            <person name="Kohler A."/>
            <person name="Barry K."/>
            <person name="LaButti K."/>
            <person name="Morin E."/>
            <person name="Salamov A."/>
            <person name="Lipzen A."/>
            <person name="Mereny Z."/>
            <person name="Hegedus B."/>
            <person name="Baldrian P."/>
            <person name="Stursova M."/>
            <person name="Weitz H."/>
            <person name="Taylor A."/>
            <person name="Grigoriev I.V."/>
            <person name="Nagy L.G."/>
            <person name="Martin F."/>
            <person name="Kauserud H."/>
        </authorList>
    </citation>
    <scope>NUCLEOTIDE SEQUENCE</scope>
    <source>
        <strain evidence="1">CBHHK200</strain>
    </source>
</reference>
<sequence length="544" mass="61450">MGDGLTTSIINVGREIPSSPMRLKIFTRPSRTNVARTAANIHILWQCRKRIWPRSVTSSDKVCPPTTYFSEAKTAQERSLRTKHLMFKVFSSTGWTIWTRNFELIKLRDGDLTFGLEDPQAFNMPYFELHLNNQKLAEENQESHRTYRIRYVIKYVSMEGGPYMYGQDTEAFGAPRSREMVLTVTGVPRESSSDFAEIRLDTDVDPYTYGLRGGRQKQVVYCRALTPDDYIFPVIGANGVVQVGEHVSHDNVQKLIKESTAGAKLSQANGNFTTHCFKFRHGGAQYRFMFAPVGRRWTLQQWDVTSQSARFRPVLSRGGLFVHASDNWRVKSHASSTLSTHPHHVWGTHQLGRGSLAAPVSLIQKQPQPLRHQHANHFSPAATNLRTHPIIPIEIPTNTYDLASRSSSYIVPSFSTASAMMLTQTAQPPYLIVPDMPITLPDGSRSPSQDLWKYVVQHWLEGDVAHGLHTPLKDWPKEWLTGPNKQFAMKRHSRMVIAVEFITRHNSDEASFLAAYPEASQGLSKLLVAVNAARAARGDRLSRK</sequence>
<proteinExistence type="predicted"/>
<accession>A0AAD6S0Q2</accession>
<evidence type="ECO:0000313" key="2">
    <source>
        <dbReference type="Proteomes" id="UP001218188"/>
    </source>
</evidence>
<keyword evidence="2" id="KW-1185">Reference proteome</keyword>
<dbReference type="AlphaFoldDB" id="A0AAD6S0Q2"/>
<protein>
    <submittedName>
        <fullName evidence="1">Uncharacterized protein</fullName>
    </submittedName>
</protein>
<dbReference type="Proteomes" id="UP001218188">
    <property type="component" value="Unassembled WGS sequence"/>
</dbReference>
<gene>
    <name evidence="1" type="ORF">C8F04DRAFT_1198393</name>
</gene>
<organism evidence="1 2">
    <name type="scientific">Mycena alexandri</name>
    <dbReference type="NCBI Taxonomy" id="1745969"/>
    <lineage>
        <taxon>Eukaryota</taxon>
        <taxon>Fungi</taxon>
        <taxon>Dikarya</taxon>
        <taxon>Basidiomycota</taxon>
        <taxon>Agaricomycotina</taxon>
        <taxon>Agaricomycetes</taxon>
        <taxon>Agaricomycetidae</taxon>
        <taxon>Agaricales</taxon>
        <taxon>Marasmiineae</taxon>
        <taxon>Mycenaceae</taxon>
        <taxon>Mycena</taxon>
    </lineage>
</organism>
<name>A0AAD6S0Q2_9AGAR</name>
<evidence type="ECO:0000313" key="1">
    <source>
        <dbReference type="EMBL" id="KAJ7018883.1"/>
    </source>
</evidence>
<dbReference type="EMBL" id="JARJCM010000318">
    <property type="protein sequence ID" value="KAJ7018883.1"/>
    <property type="molecule type" value="Genomic_DNA"/>
</dbReference>